<dbReference type="AlphaFoldDB" id="A0A6C0EX90"/>
<protein>
    <recommendedName>
        <fullName evidence="2">Glycosyltransferase 2-like domain-containing protein</fullName>
    </recommendedName>
</protein>
<organism evidence="1">
    <name type="scientific">viral metagenome</name>
    <dbReference type="NCBI Taxonomy" id="1070528"/>
    <lineage>
        <taxon>unclassified sequences</taxon>
        <taxon>metagenomes</taxon>
        <taxon>organismal metagenomes</taxon>
    </lineage>
</organism>
<accession>A0A6C0EX90</accession>
<sequence>MDDNILFIIAVKYYRTYKSYVKYYVDNIQKFYKNSFILLVDNNSKYITDLTTLLKDYSNLKIITNDSISKFEIGAYNEGIRYLLQNNMLDKYSYIVFSQDTFVLKNYFNFDSLKKKNIVACSFNHWDNYQNKFECNNHPINIAVLNRIDLYNKAESYNLCWCNSFILHNSQIMSYYNIVKDIVVTSRFDGSIQSERFLSNILYYLNNNKYISICGDIDTIGSLGYDCWTVDIENLNVNNFFVKRVQQKNESTRDE</sequence>
<name>A0A6C0EX90_9ZZZZ</name>
<dbReference type="EMBL" id="MN738951">
    <property type="protein sequence ID" value="QHT32860.1"/>
    <property type="molecule type" value="Genomic_DNA"/>
</dbReference>
<proteinExistence type="predicted"/>
<evidence type="ECO:0008006" key="2">
    <source>
        <dbReference type="Google" id="ProtNLM"/>
    </source>
</evidence>
<evidence type="ECO:0000313" key="1">
    <source>
        <dbReference type="EMBL" id="QHT32860.1"/>
    </source>
</evidence>
<reference evidence="1" key="1">
    <citation type="journal article" date="2020" name="Nature">
        <title>Giant virus diversity and host interactions through global metagenomics.</title>
        <authorList>
            <person name="Schulz F."/>
            <person name="Roux S."/>
            <person name="Paez-Espino D."/>
            <person name="Jungbluth S."/>
            <person name="Walsh D.A."/>
            <person name="Denef V.J."/>
            <person name="McMahon K.D."/>
            <person name="Konstantinidis K.T."/>
            <person name="Eloe-Fadrosh E.A."/>
            <person name="Kyrpides N.C."/>
            <person name="Woyke T."/>
        </authorList>
    </citation>
    <scope>NUCLEOTIDE SEQUENCE</scope>
    <source>
        <strain evidence="1">GVMAG-M-3300009161-30</strain>
    </source>
</reference>